<organism evidence="2 3">
    <name type="scientific">Dictyocaulus viviparus</name>
    <name type="common">Bovine lungworm</name>
    <dbReference type="NCBI Taxonomy" id="29172"/>
    <lineage>
        <taxon>Eukaryota</taxon>
        <taxon>Metazoa</taxon>
        <taxon>Ecdysozoa</taxon>
        <taxon>Nematoda</taxon>
        <taxon>Chromadorea</taxon>
        <taxon>Rhabditida</taxon>
        <taxon>Rhabditina</taxon>
        <taxon>Rhabditomorpha</taxon>
        <taxon>Strongyloidea</taxon>
        <taxon>Metastrongylidae</taxon>
        <taxon>Dictyocaulus</taxon>
    </lineage>
</organism>
<protein>
    <submittedName>
        <fullName evidence="2">Uncharacterized protein</fullName>
    </submittedName>
</protein>
<accession>A0A0D8X668</accession>
<evidence type="ECO:0000313" key="2">
    <source>
        <dbReference type="EMBL" id="KJH39998.1"/>
    </source>
</evidence>
<dbReference type="EMBL" id="KN718728">
    <property type="protein sequence ID" value="KJH39998.1"/>
    <property type="molecule type" value="Genomic_DNA"/>
</dbReference>
<sequence>MVEKLSQRLPNFGAMPADRQFIEHLQHRIHKRKRPTDTKTEVNSICKDYSNKKS</sequence>
<dbReference type="AlphaFoldDB" id="A0A0D8X668"/>
<feature type="region of interest" description="Disordered" evidence="1">
    <location>
        <begin position="28"/>
        <end position="54"/>
    </location>
</feature>
<proteinExistence type="predicted"/>
<reference evidence="2 3" key="1">
    <citation type="submission" date="2013-11" db="EMBL/GenBank/DDBJ databases">
        <title>Draft genome of the bovine lungworm Dictyocaulus viviparus.</title>
        <authorList>
            <person name="Mitreva M."/>
        </authorList>
    </citation>
    <scope>NUCLEOTIDE SEQUENCE [LARGE SCALE GENOMIC DNA]</scope>
    <source>
        <strain evidence="2 3">HannoverDv2000</strain>
    </source>
</reference>
<keyword evidence="3" id="KW-1185">Reference proteome</keyword>
<dbReference type="Proteomes" id="UP000053766">
    <property type="component" value="Unassembled WGS sequence"/>
</dbReference>
<gene>
    <name evidence="2" type="ORF">DICVIV_14090</name>
</gene>
<name>A0A0D8X668_DICVI</name>
<evidence type="ECO:0000313" key="3">
    <source>
        <dbReference type="Proteomes" id="UP000053766"/>
    </source>
</evidence>
<reference evidence="3" key="2">
    <citation type="journal article" date="2016" name="Sci. Rep.">
        <title>Dictyocaulus viviparus genome, variome and transcriptome elucidate lungworm biology and support future intervention.</title>
        <authorList>
            <person name="McNulty S.N."/>
            <person name="Strube C."/>
            <person name="Rosa B.A."/>
            <person name="Martin J.C."/>
            <person name="Tyagi R."/>
            <person name="Choi Y.J."/>
            <person name="Wang Q."/>
            <person name="Hallsworth Pepin K."/>
            <person name="Zhang X."/>
            <person name="Ozersky P."/>
            <person name="Wilson R.K."/>
            <person name="Sternberg P.W."/>
            <person name="Gasser R.B."/>
            <person name="Mitreva M."/>
        </authorList>
    </citation>
    <scope>NUCLEOTIDE SEQUENCE [LARGE SCALE GENOMIC DNA]</scope>
    <source>
        <strain evidence="3">HannoverDv2000</strain>
    </source>
</reference>
<evidence type="ECO:0000256" key="1">
    <source>
        <dbReference type="SAM" id="MobiDB-lite"/>
    </source>
</evidence>